<evidence type="ECO:0000259" key="7">
    <source>
        <dbReference type="Pfam" id="PF01207"/>
    </source>
</evidence>
<dbReference type="Proteomes" id="UP001378592">
    <property type="component" value="Unassembled WGS sequence"/>
</dbReference>
<dbReference type="GO" id="GO:0050660">
    <property type="term" value="F:flavin adenine dinucleotide binding"/>
    <property type="evidence" value="ECO:0007669"/>
    <property type="project" value="InterPro"/>
</dbReference>
<dbReference type="PROSITE" id="PS01136">
    <property type="entry name" value="UPF0034"/>
    <property type="match status" value="1"/>
</dbReference>
<protein>
    <recommendedName>
        <fullName evidence="10">tRNA-dihydrouridine(20) synthase [NAD(P)+]-like</fullName>
    </recommendedName>
</protein>
<evidence type="ECO:0000256" key="3">
    <source>
        <dbReference type="ARBA" id="ARBA00022643"/>
    </source>
</evidence>
<dbReference type="GO" id="GO:0010468">
    <property type="term" value="P:regulation of gene expression"/>
    <property type="evidence" value="ECO:0007669"/>
    <property type="project" value="UniProtKB-ARBA"/>
</dbReference>
<dbReference type="GO" id="GO:0000049">
    <property type="term" value="F:tRNA binding"/>
    <property type="evidence" value="ECO:0007669"/>
    <property type="project" value="InterPro"/>
</dbReference>
<keyword evidence="2" id="KW-0285">Flavoprotein</keyword>
<evidence type="ECO:0000259" key="6">
    <source>
        <dbReference type="Pfam" id="PF00035"/>
    </source>
</evidence>
<sequence length="449" mass="50569">MLIYEGKNVLAPMVRIGTLPMRLLALDYGADIVYCEELIDWKLLRSVRKENVVLGTIDYIDKTDGTVVFRTTSREKDKVVFQLGTCSAERAVKVAQMLEKDVAAIDVNMGCPKKFSVDGGMGAALLSKPEKAFEILSSLVKAVNVPVTCKIRVLPSLDETVELCKILESSGIMAIAVHGRTKEERQQHANRNDVIQAVAKNLKIPVIANGGSKEIESYEDIAKFRENTGCSCIMLARAAEWNCSIFRAEGKLPLDEVIKSYLKYAVDFDNAPANTKYCIQNMLRELQETPRGKKFLEAQTLEQMCSLWDMGEYCRQKQQEYRKLGLLTRRDVVPGSLEPILKRRKVEEENGEVFELQCAFFRSVYLSDVDLPKTRLLVHAKRNGLGQPQYQTQQEDKLFKSVVTVNKKKYSSSCWEKNKRWAEQGAALVCLCALGIVSREDLIKNGSLC</sequence>
<dbReference type="EMBL" id="JAZDUA010000364">
    <property type="protein sequence ID" value="KAK7793731.1"/>
    <property type="molecule type" value="Genomic_DNA"/>
</dbReference>
<keyword evidence="4" id="KW-0819">tRNA processing</keyword>
<dbReference type="InterPro" id="IPR044463">
    <property type="entry name" value="DUS2_DSRM"/>
</dbReference>
<dbReference type="CDD" id="cd02801">
    <property type="entry name" value="DUS_like_FMN"/>
    <property type="match status" value="1"/>
</dbReference>
<dbReference type="GO" id="GO:0005737">
    <property type="term" value="C:cytoplasm"/>
    <property type="evidence" value="ECO:0007669"/>
    <property type="project" value="TreeGrafter"/>
</dbReference>
<reference evidence="8 9" key="1">
    <citation type="submission" date="2024-03" db="EMBL/GenBank/DDBJ databases">
        <title>The genome assembly and annotation of the cricket Gryllus longicercus Weissman &amp; Gray.</title>
        <authorList>
            <person name="Szrajer S."/>
            <person name="Gray D."/>
            <person name="Ylla G."/>
        </authorList>
    </citation>
    <scope>NUCLEOTIDE SEQUENCE [LARGE SCALE GENOMIC DNA]</scope>
    <source>
        <strain evidence="8">DAG 2021-001</strain>
        <tissue evidence="8">Whole body minus gut</tissue>
    </source>
</reference>
<evidence type="ECO:0000256" key="5">
    <source>
        <dbReference type="ARBA" id="ARBA00023002"/>
    </source>
</evidence>
<dbReference type="Gene3D" id="3.20.20.70">
    <property type="entry name" value="Aldolase class I"/>
    <property type="match status" value="1"/>
</dbReference>
<feature type="domain" description="DUS-like FMN-binding" evidence="7">
    <location>
        <begin position="10"/>
        <end position="294"/>
    </location>
</feature>
<dbReference type="PANTHER" id="PTHR45936:SF1">
    <property type="entry name" value="TRNA-DIHYDROURIDINE(20) SYNTHASE [NAD(P)+]-LIKE"/>
    <property type="match status" value="1"/>
</dbReference>
<feature type="domain" description="DRBM" evidence="6">
    <location>
        <begin position="372"/>
        <end position="433"/>
    </location>
</feature>
<comment type="cofactor">
    <cofactor evidence="1">
        <name>FMN</name>
        <dbReference type="ChEBI" id="CHEBI:58210"/>
    </cofactor>
</comment>
<evidence type="ECO:0000256" key="1">
    <source>
        <dbReference type="ARBA" id="ARBA00001917"/>
    </source>
</evidence>
<dbReference type="Pfam" id="PF01207">
    <property type="entry name" value="Dus"/>
    <property type="match status" value="1"/>
</dbReference>
<comment type="caution">
    <text evidence="8">The sequence shown here is derived from an EMBL/GenBank/DDBJ whole genome shotgun (WGS) entry which is preliminary data.</text>
</comment>
<keyword evidence="5" id="KW-0560">Oxidoreductase</keyword>
<dbReference type="Pfam" id="PF00035">
    <property type="entry name" value="dsrm"/>
    <property type="match status" value="1"/>
</dbReference>
<organism evidence="8 9">
    <name type="scientific">Gryllus longicercus</name>
    <dbReference type="NCBI Taxonomy" id="2509291"/>
    <lineage>
        <taxon>Eukaryota</taxon>
        <taxon>Metazoa</taxon>
        <taxon>Ecdysozoa</taxon>
        <taxon>Arthropoda</taxon>
        <taxon>Hexapoda</taxon>
        <taxon>Insecta</taxon>
        <taxon>Pterygota</taxon>
        <taxon>Neoptera</taxon>
        <taxon>Polyneoptera</taxon>
        <taxon>Orthoptera</taxon>
        <taxon>Ensifera</taxon>
        <taxon>Gryllidea</taxon>
        <taxon>Grylloidea</taxon>
        <taxon>Gryllidae</taxon>
        <taxon>Gryllinae</taxon>
        <taxon>Gryllus</taxon>
    </lineage>
</organism>
<evidence type="ECO:0008006" key="10">
    <source>
        <dbReference type="Google" id="ProtNLM"/>
    </source>
</evidence>
<proteinExistence type="predicted"/>
<dbReference type="PANTHER" id="PTHR45936">
    <property type="entry name" value="TRNA-DIHYDROURIDINE(20) SYNTHASE [NAD(P)+]-LIKE"/>
    <property type="match status" value="1"/>
</dbReference>
<evidence type="ECO:0000256" key="4">
    <source>
        <dbReference type="ARBA" id="ARBA00022694"/>
    </source>
</evidence>
<dbReference type="GO" id="GO:0017150">
    <property type="term" value="F:tRNA dihydrouridine synthase activity"/>
    <property type="evidence" value="ECO:0007669"/>
    <property type="project" value="InterPro"/>
</dbReference>
<accession>A0AAN9Z2E9</accession>
<dbReference type="InterPro" id="IPR018517">
    <property type="entry name" value="tRNA_hU_synthase_CS"/>
</dbReference>
<dbReference type="Gene3D" id="3.30.160.20">
    <property type="match status" value="1"/>
</dbReference>
<evidence type="ECO:0000256" key="2">
    <source>
        <dbReference type="ARBA" id="ARBA00022630"/>
    </source>
</evidence>
<name>A0AAN9Z2E9_9ORTH</name>
<evidence type="ECO:0000313" key="9">
    <source>
        <dbReference type="Proteomes" id="UP001378592"/>
    </source>
</evidence>
<dbReference type="CDD" id="cd19871">
    <property type="entry name" value="DSRM_DUS2L"/>
    <property type="match status" value="1"/>
</dbReference>
<dbReference type="InterPro" id="IPR014720">
    <property type="entry name" value="dsRBD_dom"/>
</dbReference>
<gene>
    <name evidence="8" type="ORF">R5R35_007882</name>
</gene>
<dbReference type="InterPro" id="IPR035587">
    <property type="entry name" value="DUS-like_FMN-bd"/>
</dbReference>
<keyword evidence="3" id="KW-0288">FMN</keyword>
<keyword evidence="9" id="KW-1185">Reference proteome</keyword>
<dbReference type="SUPFAM" id="SSF54768">
    <property type="entry name" value="dsRNA-binding domain-like"/>
    <property type="match status" value="1"/>
</dbReference>
<dbReference type="SUPFAM" id="SSF51395">
    <property type="entry name" value="FMN-linked oxidoreductases"/>
    <property type="match status" value="1"/>
</dbReference>
<dbReference type="AlphaFoldDB" id="A0AAN9Z2E9"/>
<dbReference type="InterPro" id="IPR013785">
    <property type="entry name" value="Aldolase_TIM"/>
</dbReference>
<dbReference type="InterPro" id="IPR052582">
    <property type="entry name" value="tRNA-DUS-like"/>
</dbReference>
<evidence type="ECO:0000313" key="8">
    <source>
        <dbReference type="EMBL" id="KAK7793731.1"/>
    </source>
</evidence>